<evidence type="ECO:0000256" key="11">
    <source>
        <dbReference type="ARBA" id="ARBA00069372"/>
    </source>
</evidence>
<feature type="domain" description="Glycerol-3-phosphate dehydrogenase NAD-dependent C-terminal" evidence="19">
    <location>
        <begin position="178"/>
        <end position="319"/>
    </location>
</feature>
<keyword evidence="8 13" id="KW-1208">Phospholipid metabolism</keyword>
<organism evidence="20 21">
    <name type="scientific">Extibacter muris</name>
    <dbReference type="NCBI Taxonomy" id="1796622"/>
    <lineage>
        <taxon>Bacteria</taxon>
        <taxon>Bacillati</taxon>
        <taxon>Bacillota</taxon>
        <taxon>Clostridia</taxon>
        <taxon>Lachnospirales</taxon>
        <taxon>Lachnospiraceae</taxon>
        <taxon>Extibacter</taxon>
    </lineage>
</organism>
<dbReference type="HAMAP" id="MF_00394">
    <property type="entry name" value="NAD_Glyc3P_dehydrog"/>
    <property type="match status" value="1"/>
</dbReference>
<feature type="binding site" evidence="13">
    <location>
        <position position="253"/>
    </location>
    <ligand>
        <name>NADPH</name>
        <dbReference type="ChEBI" id="CHEBI:57783"/>
    </ligand>
</feature>
<feature type="binding site" evidence="13">
    <location>
        <position position="106"/>
    </location>
    <ligand>
        <name>NADPH</name>
        <dbReference type="ChEBI" id="CHEBI:57783"/>
    </ligand>
</feature>
<comment type="caution">
    <text evidence="20">The sequence shown here is derived from an EMBL/GenBank/DDBJ whole genome shotgun (WGS) entry which is preliminary data.</text>
</comment>
<feature type="binding site" evidence="13">
    <location>
        <position position="253"/>
    </location>
    <ligand>
        <name>sn-glycerol 3-phosphate</name>
        <dbReference type="ChEBI" id="CHEBI:57597"/>
    </ligand>
</feature>
<evidence type="ECO:0000256" key="4">
    <source>
        <dbReference type="ARBA" id="ARBA00023002"/>
    </source>
</evidence>
<dbReference type="SUPFAM" id="SSF48179">
    <property type="entry name" value="6-phosphogluconate dehydrogenase C-terminal domain-like"/>
    <property type="match status" value="1"/>
</dbReference>
<dbReference type="GO" id="GO:0008654">
    <property type="term" value="P:phospholipid biosynthetic process"/>
    <property type="evidence" value="ECO:0007669"/>
    <property type="project" value="UniProtKB-KW"/>
</dbReference>
<dbReference type="Pfam" id="PF01210">
    <property type="entry name" value="NAD_Gly3P_dh_N"/>
    <property type="match status" value="1"/>
</dbReference>
<protein>
    <recommendedName>
        <fullName evidence="11 13">Glycerol-3-phosphate dehydrogenase [NAD(P)+]</fullName>
        <ecNumber evidence="10 13">1.1.1.94</ecNumber>
    </recommendedName>
    <alternativeName>
        <fullName evidence="13">NAD(P)(+)-dependent glycerol-3-phosphate dehydrogenase</fullName>
    </alternativeName>
    <alternativeName>
        <fullName evidence="12 13">NAD(P)H-dependent dihydroxyacetone-phosphate reductase</fullName>
    </alternativeName>
</protein>
<evidence type="ECO:0000256" key="13">
    <source>
        <dbReference type="HAMAP-Rule" id="MF_00394"/>
    </source>
</evidence>
<feature type="binding site" evidence="15">
    <location>
        <position position="106"/>
    </location>
    <ligand>
        <name>substrate</name>
    </ligand>
</feature>
<dbReference type="EMBL" id="SMMX01000002">
    <property type="protein sequence ID" value="TDA22978.1"/>
    <property type="molecule type" value="Genomic_DNA"/>
</dbReference>
<keyword evidence="7 13" id="KW-0594">Phospholipid biosynthesis</keyword>
<evidence type="ECO:0000256" key="17">
    <source>
        <dbReference type="RuleBase" id="RU000437"/>
    </source>
</evidence>
<evidence type="ECO:0000256" key="16">
    <source>
        <dbReference type="PIRSR" id="PIRSR000114-3"/>
    </source>
</evidence>
<feature type="domain" description="Glycerol-3-phosphate dehydrogenase NAD-dependent N-terminal" evidence="18">
    <location>
        <begin position="3"/>
        <end position="156"/>
    </location>
</feature>
<dbReference type="Gene3D" id="3.40.50.720">
    <property type="entry name" value="NAD(P)-binding Rossmann-like Domain"/>
    <property type="match status" value="1"/>
</dbReference>
<dbReference type="InterPro" id="IPR036291">
    <property type="entry name" value="NAD(P)-bd_dom_sf"/>
</dbReference>
<dbReference type="PRINTS" id="PR00077">
    <property type="entry name" value="GPDHDRGNASE"/>
</dbReference>
<feature type="binding site" evidence="13">
    <location>
        <position position="252"/>
    </location>
    <ligand>
        <name>sn-glycerol 3-phosphate</name>
        <dbReference type="ChEBI" id="CHEBI:57597"/>
    </ligand>
</feature>
<evidence type="ECO:0000256" key="6">
    <source>
        <dbReference type="ARBA" id="ARBA00023098"/>
    </source>
</evidence>
<evidence type="ECO:0000313" key="20">
    <source>
        <dbReference type="EMBL" id="TDA22978.1"/>
    </source>
</evidence>
<comment type="caution">
    <text evidence="13">Lacks conserved residue(s) required for the propagation of feature annotation.</text>
</comment>
<sequence length="338" mass="36267">MAKVGIMGAGSWGTALALLLYKNGHEVAVWSISKEEVEMLSTKREHASKLPGVKIPEDMEFTTDMEAVIKGKDFLVLAVPSPFTRSTARSMKPFVADGQIIVDVSKGIEETTLMTLSQQIEEEIPQADVAVLSGPSHAEEVGRGLPTSVVIGARTKGTAEYLQKMFMNEVFRVYTSPDMLGMELGGSLKNVIALAAGIADGLGYGDNTKAALITRGIAEIARLGVKMGGAVESFTGLTGIGDLIVTCASQHSRNRKAGYLIGQGMSMQAAMDEVKMVVEGVYSTKAAVKLGEKYDVALPIIGEVNKVLFENKDPREAVNELMLRDSKAEHSALPWKEM</sequence>
<keyword evidence="21" id="KW-1185">Reference proteome</keyword>
<dbReference type="NCBIfam" id="NF000940">
    <property type="entry name" value="PRK00094.1-2"/>
    <property type="match status" value="1"/>
</dbReference>
<dbReference type="FunFam" id="1.10.1040.10:FF:000001">
    <property type="entry name" value="Glycerol-3-phosphate dehydrogenase [NAD(P)+]"/>
    <property type="match status" value="1"/>
</dbReference>
<evidence type="ECO:0000256" key="7">
    <source>
        <dbReference type="ARBA" id="ARBA00023209"/>
    </source>
</evidence>
<feature type="active site" description="Proton acceptor" evidence="13 14">
    <location>
        <position position="189"/>
    </location>
</feature>
<feature type="binding site" evidence="13">
    <location>
        <position position="189"/>
    </location>
    <ligand>
        <name>sn-glycerol 3-phosphate</name>
        <dbReference type="ChEBI" id="CHEBI:57597"/>
    </ligand>
</feature>
<evidence type="ECO:0000313" key="21">
    <source>
        <dbReference type="Proteomes" id="UP000295710"/>
    </source>
</evidence>
<comment type="catalytic activity">
    <reaction evidence="9">
        <text>sn-glycerol 3-phosphate + NADP(+) = dihydroxyacetone phosphate + NADPH + H(+)</text>
        <dbReference type="Rhea" id="RHEA:11096"/>
        <dbReference type="ChEBI" id="CHEBI:15378"/>
        <dbReference type="ChEBI" id="CHEBI:57597"/>
        <dbReference type="ChEBI" id="CHEBI:57642"/>
        <dbReference type="ChEBI" id="CHEBI:57783"/>
        <dbReference type="ChEBI" id="CHEBI:58349"/>
        <dbReference type="EC" id="1.1.1.94"/>
    </reaction>
    <physiologicalReaction direction="right-to-left" evidence="9">
        <dbReference type="Rhea" id="RHEA:11098"/>
    </physiologicalReaction>
</comment>
<feature type="binding site" evidence="13">
    <location>
        <position position="138"/>
    </location>
    <ligand>
        <name>NADPH</name>
        <dbReference type="ChEBI" id="CHEBI:57783"/>
    </ligand>
</feature>
<dbReference type="GO" id="GO:0141152">
    <property type="term" value="F:glycerol-3-phosphate dehydrogenase (NAD+) activity"/>
    <property type="evidence" value="ECO:0007669"/>
    <property type="project" value="RHEA"/>
</dbReference>
<dbReference type="GO" id="GO:0051287">
    <property type="term" value="F:NAD binding"/>
    <property type="evidence" value="ECO:0007669"/>
    <property type="project" value="InterPro"/>
</dbReference>
<evidence type="ECO:0000256" key="1">
    <source>
        <dbReference type="ARBA" id="ARBA00011009"/>
    </source>
</evidence>
<accession>A0A4R4FHH7</accession>
<dbReference type="UniPathway" id="UPA00940"/>
<evidence type="ECO:0000256" key="9">
    <source>
        <dbReference type="ARBA" id="ARBA00052716"/>
    </source>
</evidence>
<evidence type="ECO:0000256" key="8">
    <source>
        <dbReference type="ARBA" id="ARBA00023264"/>
    </source>
</evidence>
<dbReference type="GO" id="GO:0141153">
    <property type="term" value="F:glycerol-3-phosphate dehydrogenase (NADP+) activity"/>
    <property type="evidence" value="ECO:0007669"/>
    <property type="project" value="RHEA"/>
</dbReference>
<keyword evidence="13" id="KW-0547">Nucleotide-binding</keyword>
<feature type="binding site" evidence="13">
    <location>
        <position position="12"/>
    </location>
    <ligand>
        <name>NADPH</name>
        <dbReference type="ChEBI" id="CHEBI:57783"/>
    </ligand>
</feature>
<comment type="pathway">
    <text evidence="13">Membrane lipid metabolism; glycerophospholipid metabolism.</text>
</comment>
<dbReference type="GO" id="GO:0046167">
    <property type="term" value="P:glycerol-3-phosphate biosynthetic process"/>
    <property type="evidence" value="ECO:0007669"/>
    <property type="project" value="UniProtKB-UniRule"/>
</dbReference>
<dbReference type="AlphaFoldDB" id="A0A4R4FHH7"/>
<dbReference type="NCBIfam" id="NF000942">
    <property type="entry name" value="PRK00094.1-4"/>
    <property type="match status" value="1"/>
</dbReference>
<dbReference type="GO" id="GO:0005975">
    <property type="term" value="P:carbohydrate metabolic process"/>
    <property type="evidence" value="ECO:0007669"/>
    <property type="project" value="InterPro"/>
</dbReference>
<feature type="binding site" evidence="15">
    <location>
        <begin position="253"/>
        <end position="254"/>
    </location>
    <ligand>
        <name>substrate</name>
    </ligand>
</feature>
<feature type="binding site" evidence="13">
    <location>
        <position position="106"/>
    </location>
    <ligand>
        <name>sn-glycerol 3-phosphate</name>
        <dbReference type="ChEBI" id="CHEBI:57597"/>
    </ligand>
</feature>
<keyword evidence="2 13" id="KW-0444">Lipid biosynthesis</keyword>
<dbReference type="GO" id="GO:0005829">
    <property type="term" value="C:cytosol"/>
    <property type="evidence" value="ECO:0007669"/>
    <property type="project" value="TreeGrafter"/>
</dbReference>
<evidence type="ECO:0000256" key="5">
    <source>
        <dbReference type="ARBA" id="ARBA00023027"/>
    </source>
</evidence>
<dbReference type="PROSITE" id="PS00957">
    <property type="entry name" value="NAD_G3PDH"/>
    <property type="match status" value="1"/>
</dbReference>
<evidence type="ECO:0000256" key="14">
    <source>
        <dbReference type="PIRSR" id="PIRSR000114-1"/>
    </source>
</evidence>
<dbReference type="FunFam" id="3.40.50.720:FF:000019">
    <property type="entry name" value="Glycerol-3-phosphate dehydrogenase [NAD(P)+]"/>
    <property type="match status" value="1"/>
</dbReference>
<comment type="catalytic activity">
    <reaction evidence="13">
        <text>sn-glycerol 3-phosphate + NAD(+) = dihydroxyacetone phosphate + NADH + H(+)</text>
        <dbReference type="Rhea" id="RHEA:11092"/>
        <dbReference type="ChEBI" id="CHEBI:15378"/>
        <dbReference type="ChEBI" id="CHEBI:57540"/>
        <dbReference type="ChEBI" id="CHEBI:57597"/>
        <dbReference type="ChEBI" id="CHEBI:57642"/>
        <dbReference type="ChEBI" id="CHEBI:57945"/>
        <dbReference type="EC" id="1.1.1.94"/>
    </reaction>
</comment>
<keyword evidence="4 13" id="KW-0560">Oxidoreductase</keyword>
<dbReference type="GO" id="GO:0046168">
    <property type="term" value="P:glycerol-3-phosphate catabolic process"/>
    <property type="evidence" value="ECO:0007669"/>
    <property type="project" value="InterPro"/>
</dbReference>
<keyword evidence="5 13" id="KW-0520">NAD</keyword>
<evidence type="ECO:0000259" key="19">
    <source>
        <dbReference type="Pfam" id="PF07479"/>
    </source>
</evidence>
<name>A0A4R4FHH7_9FIRM</name>
<feature type="binding site" evidence="13">
    <location>
        <position position="279"/>
    </location>
    <ligand>
        <name>NADPH</name>
        <dbReference type="ChEBI" id="CHEBI:57783"/>
    </ligand>
</feature>
<feature type="binding site" evidence="16">
    <location>
        <position position="138"/>
    </location>
    <ligand>
        <name>NAD(+)</name>
        <dbReference type="ChEBI" id="CHEBI:57540"/>
    </ligand>
</feature>
<dbReference type="PANTHER" id="PTHR11728">
    <property type="entry name" value="GLYCEROL-3-PHOSPHATE DEHYDROGENASE"/>
    <property type="match status" value="1"/>
</dbReference>
<dbReference type="Gene3D" id="1.10.1040.10">
    <property type="entry name" value="N-(1-d-carboxylethyl)-l-norvaline Dehydrogenase, domain 2"/>
    <property type="match status" value="1"/>
</dbReference>
<evidence type="ECO:0000256" key="15">
    <source>
        <dbReference type="PIRSR" id="PIRSR000114-2"/>
    </source>
</evidence>
<keyword evidence="3 13" id="KW-0521">NADP</keyword>
<comment type="subcellular location">
    <subcellularLocation>
        <location evidence="13">Cytoplasm</location>
    </subcellularLocation>
</comment>
<feature type="binding site" evidence="16">
    <location>
        <begin position="8"/>
        <end position="13"/>
    </location>
    <ligand>
        <name>NAD(+)</name>
        <dbReference type="ChEBI" id="CHEBI:57540"/>
    </ligand>
</feature>
<proteinExistence type="inferred from homology"/>
<feature type="binding site" evidence="13">
    <location>
        <position position="134"/>
    </location>
    <ligand>
        <name>sn-glycerol 3-phosphate</name>
        <dbReference type="ChEBI" id="CHEBI:57597"/>
    </ligand>
</feature>
<dbReference type="Proteomes" id="UP000295710">
    <property type="component" value="Unassembled WGS sequence"/>
</dbReference>
<keyword evidence="13" id="KW-0963">Cytoplasm</keyword>
<dbReference type="GO" id="GO:0006650">
    <property type="term" value="P:glycerophospholipid metabolic process"/>
    <property type="evidence" value="ECO:0007669"/>
    <property type="project" value="UniProtKB-UniRule"/>
</dbReference>
<feature type="binding site" evidence="13">
    <location>
        <position position="242"/>
    </location>
    <ligand>
        <name>sn-glycerol 3-phosphate</name>
        <dbReference type="ChEBI" id="CHEBI:57597"/>
    </ligand>
</feature>
<gene>
    <name evidence="13" type="primary">gpsA</name>
    <name evidence="20" type="ORF">E1963_02490</name>
</gene>
<evidence type="ECO:0000256" key="12">
    <source>
        <dbReference type="ARBA" id="ARBA00080511"/>
    </source>
</evidence>
<feature type="binding site" evidence="13">
    <location>
        <position position="277"/>
    </location>
    <ligand>
        <name>NADPH</name>
        <dbReference type="ChEBI" id="CHEBI:57783"/>
    </ligand>
</feature>
<dbReference type="InterPro" id="IPR013328">
    <property type="entry name" value="6PGD_dom2"/>
</dbReference>
<dbReference type="InterPro" id="IPR006168">
    <property type="entry name" value="G3P_DH_NAD-dep"/>
</dbReference>
<dbReference type="InterPro" id="IPR008927">
    <property type="entry name" value="6-PGluconate_DH-like_C_sf"/>
</dbReference>
<dbReference type="SUPFAM" id="SSF51735">
    <property type="entry name" value="NAD(P)-binding Rossmann-fold domains"/>
    <property type="match status" value="1"/>
</dbReference>
<dbReference type="EC" id="1.1.1.94" evidence="10 13"/>
<comment type="similarity">
    <text evidence="1 13 17">Belongs to the NAD-dependent glycerol-3-phosphate dehydrogenase family.</text>
</comment>
<feature type="binding site" evidence="13">
    <location>
        <position position="254"/>
    </location>
    <ligand>
        <name>sn-glycerol 3-phosphate</name>
        <dbReference type="ChEBI" id="CHEBI:57597"/>
    </ligand>
</feature>
<feature type="binding site" evidence="16">
    <location>
        <position position="253"/>
    </location>
    <ligand>
        <name>NAD(+)</name>
        <dbReference type="ChEBI" id="CHEBI:57540"/>
    </ligand>
</feature>
<dbReference type="Pfam" id="PF07479">
    <property type="entry name" value="NAD_Gly3P_dh_C"/>
    <property type="match status" value="1"/>
</dbReference>
<feature type="binding site" evidence="13">
    <location>
        <position position="136"/>
    </location>
    <ligand>
        <name>sn-glycerol 3-phosphate</name>
        <dbReference type="ChEBI" id="CHEBI:57597"/>
    </ligand>
</feature>
<feature type="binding site" evidence="16">
    <location>
        <position position="83"/>
    </location>
    <ligand>
        <name>NAD(+)</name>
        <dbReference type="ChEBI" id="CHEBI:57540"/>
    </ligand>
</feature>
<evidence type="ECO:0000259" key="18">
    <source>
        <dbReference type="Pfam" id="PF01210"/>
    </source>
</evidence>
<keyword evidence="6 13" id="KW-0443">Lipid metabolism</keyword>
<reference evidence="20 21" key="1">
    <citation type="journal article" date="2016" name="Nat. Microbiol.">
        <title>The Mouse Intestinal Bacterial Collection (miBC) provides host-specific insight into cultured diversity and functional potential of the gut microbiota.</title>
        <authorList>
            <person name="Lagkouvardos I."/>
            <person name="Pukall R."/>
            <person name="Abt B."/>
            <person name="Foesel B.U."/>
            <person name="Meier-Kolthoff J.P."/>
            <person name="Kumar N."/>
            <person name="Bresciani A."/>
            <person name="Martinez I."/>
            <person name="Just S."/>
            <person name="Ziegler C."/>
            <person name="Brugiroux S."/>
            <person name="Garzetti D."/>
            <person name="Wenning M."/>
            <person name="Bui T.P."/>
            <person name="Wang J."/>
            <person name="Hugenholtz F."/>
            <person name="Plugge C.M."/>
            <person name="Peterson D.A."/>
            <person name="Hornef M.W."/>
            <person name="Baines J.F."/>
            <person name="Smidt H."/>
            <person name="Walter J."/>
            <person name="Kristiansen K."/>
            <person name="Nielsen H.B."/>
            <person name="Haller D."/>
            <person name="Overmann J."/>
            <person name="Stecher B."/>
            <person name="Clavel T."/>
        </authorList>
    </citation>
    <scope>NUCLEOTIDE SEQUENCE [LARGE SCALE GENOMIC DNA]</scope>
    <source>
        <strain evidence="20 21">DSM 28560</strain>
    </source>
</reference>
<comment type="function">
    <text evidence="13">Catalyzes the reduction of the glycolytic intermediate dihydroxyacetone phosphate (DHAP) to sn-glycerol 3-phosphate (G3P), the key precursor for phospholipid synthesis.</text>
</comment>
<dbReference type="RefSeq" id="WP_132274865.1">
    <property type="nucleotide sequence ID" value="NZ_JAOBST010000068.1"/>
</dbReference>
<evidence type="ECO:0000256" key="2">
    <source>
        <dbReference type="ARBA" id="ARBA00022516"/>
    </source>
</evidence>
<dbReference type="InterPro" id="IPR006109">
    <property type="entry name" value="G3P_DH_NAD-dep_C"/>
</dbReference>
<evidence type="ECO:0000256" key="10">
    <source>
        <dbReference type="ARBA" id="ARBA00066687"/>
    </source>
</evidence>
<evidence type="ECO:0000256" key="3">
    <source>
        <dbReference type="ARBA" id="ARBA00022857"/>
    </source>
</evidence>
<dbReference type="PANTHER" id="PTHR11728:SF1">
    <property type="entry name" value="GLYCEROL-3-PHOSPHATE DEHYDROGENASE [NAD(+)] 2, CHLOROPLASTIC"/>
    <property type="match status" value="1"/>
</dbReference>
<dbReference type="InterPro" id="IPR011128">
    <property type="entry name" value="G3P_DH_NAD-dep_N"/>
</dbReference>
<dbReference type="NCBIfam" id="NF000941">
    <property type="entry name" value="PRK00094.1-3"/>
    <property type="match status" value="1"/>
</dbReference>
<feature type="binding site" evidence="13">
    <location>
        <position position="11"/>
    </location>
    <ligand>
        <name>NADPH</name>
        <dbReference type="ChEBI" id="CHEBI:57783"/>
    </ligand>
</feature>
<dbReference type="PIRSF" id="PIRSF000114">
    <property type="entry name" value="Glycerol-3-P_dh"/>
    <property type="match status" value="1"/>
</dbReference>